<dbReference type="AlphaFoldDB" id="E7RNZ8"/>
<dbReference type="EMBL" id="AEPE02000003">
    <property type="protein sequence ID" value="EFZ37441.1"/>
    <property type="molecule type" value="Genomic_DNA"/>
</dbReference>
<evidence type="ECO:0000313" key="1">
    <source>
        <dbReference type="EMBL" id="EFZ37441.1"/>
    </source>
</evidence>
<dbReference type="Gene3D" id="3.90.550.20">
    <property type="match status" value="1"/>
</dbReference>
<sequence length="93" mass="11336">MYVDFDYESIEPMTELIKDKECCFSLEPEIHSPRRGELFFNNAMMLSVPEHFFMKKIISSVFIEKTLEYDWRDKRPWIMHHEYCWSEQAGFSI</sequence>
<evidence type="ECO:0000313" key="2">
    <source>
        <dbReference type="Proteomes" id="UP000005580"/>
    </source>
</evidence>
<protein>
    <submittedName>
        <fullName evidence="1">Uncharacterized protein</fullName>
    </submittedName>
</protein>
<reference evidence="1" key="1">
    <citation type="submission" date="2011-01" db="EMBL/GenBank/DDBJ databases">
        <authorList>
            <person name="Muzny D."/>
            <person name="Qin X."/>
            <person name="Buhay C."/>
            <person name="Dugan-Rocha S."/>
            <person name="Ding Y."/>
            <person name="Chen G."/>
            <person name="Hawes A."/>
            <person name="Holder M."/>
            <person name="Jhangiani S."/>
            <person name="Johnson A."/>
            <person name="Khan Z."/>
            <person name="Li Z."/>
            <person name="Liu W."/>
            <person name="Liu X."/>
            <person name="Perez L."/>
            <person name="Shen H."/>
            <person name="Wang Q."/>
            <person name="Watt J."/>
            <person name="Xi L."/>
            <person name="Xin Y."/>
            <person name="Zhou J."/>
            <person name="Deng J."/>
            <person name="Jiang H."/>
            <person name="Liu Y."/>
            <person name="Qu J."/>
            <person name="Song X.-Z."/>
            <person name="Zhang L."/>
            <person name="Villasana D."/>
            <person name="Johnson A."/>
            <person name="Liu J."/>
            <person name="Liyanage D."/>
            <person name="Lorensuhewa L."/>
            <person name="Robinson T."/>
            <person name="Song A."/>
            <person name="Song B.-B."/>
            <person name="Dinh H."/>
            <person name="Thornton R."/>
            <person name="Coyle M."/>
            <person name="Francisco L."/>
            <person name="Jackson L."/>
            <person name="Javaid M."/>
            <person name="Korchina V."/>
            <person name="Kovar C."/>
            <person name="Mata R."/>
            <person name="Mathew T."/>
            <person name="Ngo R."/>
            <person name="Nguyen L."/>
            <person name="Nguyen N."/>
            <person name="Okwuonu G."/>
            <person name="Ongeri F."/>
            <person name="Pham C."/>
            <person name="Simmons D."/>
            <person name="Wilczek-Boney K."/>
            <person name="Hale W."/>
            <person name="Jakkamsetti A."/>
            <person name="Pham P."/>
            <person name="Ruth R."/>
            <person name="San Lucas F."/>
            <person name="Warren J."/>
            <person name="Zhang J."/>
            <person name="Zhao Z."/>
            <person name="Zhou C."/>
            <person name="Zhu D."/>
            <person name="Lee S."/>
            <person name="Bess C."/>
            <person name="Blankenburg K."/>
            <person name="Forbes L."/>
            <person name="Fu Q."/>
            <person name="Gubbala S."/>
            <person name="Hirani K."/>
            <person name="Jayaseelan J.C."/>
            <person name="Lara F."/>
            <person name="Munidasa M."/>
            <person name="Palculict T."/>
            <person name="Patil S."/>
            <person name="Pu L.-L."/>
            <person name="Saada N."/>
            <person name="Tang L."/>
            <person name="Weissenberger G."/>
            <person name="Zhu Y."/>
            <person name="Hemphill L."/>
            <person name="Shang Y."/>
            <person name="Youmans B."/>
            <person name="Ayvaz T."/>
            <person name="Ross M."/>
            <person name="Santibanez J."/>
            <person name="Aqrawi P."/>
            <person name="Gross S."/>
            <person name="Joshi V."/>
            <person name="Fowler G."/>
            <person name="Nazareth L."/>
            <person name="Reid J."/>
            <person name="Worley K."/>
            <person name="Petrosino J."/>
            <person name="Highlander S."/>
            <person name="Gibbs R."/>
        </authorList>
    </citation>
    <scope>NUCLEOTIDE SEQUENCE [LARGE SCALE GENOMIC DNA]</scope>
    <source>
        <strain evidence="1">ATCC 33269</strain>
    </source>
</reference>
<comment type="caution">
    <text evidence="1">The sequence shown here is derived from an EMBL/GenBank/DDBJ whole genome shotgun (WGS) entry which is preliminary data.</text>
</comment>
<accession>E7RNZ8</accession>
<name>E7RNZ8_9BACT</name>
<gene>
    <name evidence="1" type="ORF">HMPREF0663_10899</name>
</gene>
<keyword evidence="2" id="KW-1185">Reference proteome</keyword>
<dbReference type="HOGENOM" id="CLU_2397187_0_0_10"/>
<organism evidence="1 2">
    <name type="scientific">Hoylesella oralis ATCC 33269</name>
    <dbReference type="NCBI Taxonomy" id="873533"/>
    <lineage>
        <taxon>Bacteria</taxon>
        <taxon>Pseudomonadati</taxon>
        <taxon>Bacteroidota</taxon>
        <taxon>Bacteroidia</taxon>
        <taxon>Bacteroidales</taxon>
        <taxon>Prevotellaceae</taxon>
        <taxon>Hoylesella</taxon>
    </lineage>
</organism>
<dbReference type="Proteomes" id="UP000005580">
    <property type="component" value="Unassembled WGS sequence"/>
</dbReference>
<proteinExistence type="predicted"/>